<dbReference type="Gene3D" id="3.40.50.300">
    <property type="entry name" value="P-loop containing nucleotide triphosphate hydrolases"/>
    <property type="match status" value="2"/>
</dbReference>
<dbReference type="SUPFAM" id="SSF141259">
    <property type="entry name" value="CarD-like"/>
    <property type="match status" value="1"/>
</dbReference>
<evidence type="ECO:0000256" key="5">
    <source>
        <dbReference type="ARBA" id="ARBA00022801"/>
    </source>
</evidence>
<protein>
    <recommendedName>
        <fullName evidence="12 13">Transcription-repair-coupling factor</fullName>
        <shortName evidence="13">TRCF</shortName>
        <ecNumber evidence="13">3.6.4.-</ecNumber>
    </recommendedName>
</protein>
<accession>A0A1E3GS81</accession>
<dbReference type="SMART" id="SM01058">
    <property type="entry name" value="CarD_TRCF"/>
    <property type="match status" value="1"/>
</dbReference>
<dbReference type="Pfam" id="PF03461">
    <property type="entry name" value="TRCF"/>
    <property type="match status" value="1"/>
</dbReference>
<dbReference type="Gene3D" id="2.40.10.170">
    <property type="match status" value="1"/>
</dbReference>
<dbReference type="Gene3D" id="3.40.50.11180">
    <property type="match status" value="1"/>
</dbReference>
<dbReference type="GO" id="GO:0003684">
    <property type="term" value="F:damaged DNA binding"/>
    <property type="evidence" value="ECO:0007669"/>
    <property type="project" value="InterPro"/>
</dbReference>
<dbReference type="Pfam" id="PF02559">
    <property type="entry name" value="CarD_TRCF_RID"/>
    <property type="match status" value="1"/>
</dbReference>
<dbReference type="InterPro" id="IPR027417">
    <property type="entry name" value="P-loop_NTPase"/>
</dbReference>
<keyword evidence="17" id="KW-1185">Reference proteome</keyword>
<dbReference type="GO" id="GO:0000716">
    <property type="term" value="P:transcription-coupled nucleotide-excision repair, DNA damage recognition"/>
    <property type="evidence" value="ECO:0007669"/>
    <property type="project" value="UniProtKB-UniRule"/>
</dbReference>
<keyword evidence="6" id="KW-0347">Helicase</keyword>
<keyword evidence="8 13" id="KW-0238">DNA-binding</keyword>
<dbReference type="PROSITE" id="PS51192">
    <property type="entry name" value="HELICASE_ATP_BIND_1"/>
    <property type="match status" value="1"/>
</dbReference>
<dbReference type="PANTHER" id="PTHR47964:SF1">
    <property type="entry name" value="ATP-DEPENDENT DNA HELICASE HOMOLOG RECG, CHLOROPLASTIC"/>
    <property type="match status" value="1"/>
</dbReference>
<comment type="caution">
    <text evidence="16">The sequence shown here is derived from an EMBL/GenBank/DDBJ whole genome shotgun (WGS) entry which is preliminary data.</text>
</comment>
<dbReference type="InterPro" id="IPR005118">
    <property type="entry name" value="TRCF_C"/>
</dbReference>
<dbReference type="Pfam" id="PF17757">
    <property type="entry name" value="UvrB_inter"/>
    <property type="match status" value="1"/>
</dbReference>
<dbReference type="Gene3D" id="3.40.50.11140">
    <property type="match status" value="1"/>
</dbReference>
<dbReference type="GO" id="GO:0006355">
    <property type="term" value="P:regulation of DNA-templated transcription"/>
    <property type="evidence" value="ECO:0007669"/>
    <property type="project" value="UniProtKB-UniRule"/>
</dbReference>
<dbReference type="PANTHER" id="PTHR47964">
    <property type="entry name" value="ATP-DEPENDENT DNA HELICASE HOMOLOG RECG, CHLOROPLASTIC"/>
    <property type="match status" value="1"/>
</dbReference>
<dbReference type="FunFam" id="3.40.50.300:FF:000300">
    <property type="entry name" value="Transcription-repair-coupling factor"/>
    <property type="match status" value="1"/>
</dbReference>
<feature type="domain" description="Helicase ATP-binding" evidence="14">
    <location>
        <begin position="645"/>
        <end position="806"/>
    </location>
</feature>
<evidence type="ECO:0000256" key="8">
    <source>
        <dbReference type="ARBA" id="ARBA00023125"/>
    </source>
</evidence>
<dbReference type="NCBIfam" id="NF007966">
    <property type="entry name" value="PRK10689.1"/>
    <property type="match status" value="1"/>
</dbReference>
<dbReference type="PATRIC" id="fig|291169.3.peg.1455"/>
<dbReference type="Gene3D" id="3.30.2060.10">
    <property type="entry name" value="Penicillin-binding protein 1b domain"/>
    <property type="match status" value="1"/>
</dbReference>
<evidence type="ECO:0000256" key="1">
    <source>
        <dbReference type="ARBA" id="ARBA00004496"/>
    </source>
</evidence>
<evidence type="ECO:0000256" key="11">
    <source>
        <dbReference type="ARBA" id="ARBA00061399"/>
    </source>
</evidence>
<evidence type="ECO:0000259" key="14">
    <source>
        <dbReference type="PROSITE" id="PS51192"/>
    </source>
</evidence>
<dbReference type="FunFam" id="3.40.50.300:FF:000546">
    <property type="entry name" value="Transcription-repair-coupling factor"/>
    <property type="match status" value="1"/>
</dbReference>
<organism evidence="16 17">
    <name type="scientific">Methylophaga muralis</name>
    <dbReference type="NCBI Taxonomy" id="291169"/>
    <lineage>
        <taxon>Bacteria</taxon>
        <taxon>Pseudomonadati</taxon>
        <taxon>Pseudomonadota</taxon>
        <taxon>Gammaproteobacteria</taxon>
        <taxon>Thiotrichales</taxon>
        <taxon>Piscirickettsiaceae</taxon>
        <taxon>Methylophaga</taxon>
    </lineage>
</organism>
<dbReference type="SUPFAM" id="SSF143517">
    <property type="entry name" value="TRCF domain-like"/>
    <property type="match status" value="1"/>
</dbReference>
<dbReference type="Pfam" id="PF00270">
    <property type="entry name" value="DEAD"/>
    <property type="match status" value="1"/>
</dbReference>
<dbReference type="GO" id="GO:0003678">
    <property type="term" value="F:DNA helicase activity"/>
    <property type="evidence" value="ECO:0007669"/>
    <property type="project" value="TreeGrafter"/>
</dbReference>
<comment type="subcellular location">
    <subcellularLocation>
        <location evidence="1 13">Cytoplasm</location>
    </subcellularLocation>
</comment>
<evidence type="ECO:0000256" key="10">
    <source>
        <dbReference type="ARBA" id="ARBA00061104"/>
    </source>
</evidence>
<dbReference type="RefSeq" id="WP_245652092.1">
    <property type="nucleotide sequence ID" value="NZ_MCRI01000012.1"/>
</dbReference>
<dbReference type="NCBIfam" id="TIGR00580">
    <property type="entry name" value="mfd"/>
    <property type="match status" value="1"/>
</dbReference>
<dbReference type="InterPro" id="IPR003711">
    <property type="entry name" value="CarD-like/TRCF_RID"/>
</dbReference>
<keyword evidence="5 13" id="KW-0378">Hydrolase</keyword>
<feature type="domain" description="Helicase C-terminal" evidence="15">
    <location>
        <begin position="820"/>
        <end position="983"/>
    </location>
</feature>
<dbReference type="STRING" id="291169.A9E74_01449"/>
<dbReference type="GO" id="GO:0005524">
    <property type="term" value="F:ATP binding"/>
    <property type="evidence" value="ECO:0007669"/>
    <property type="project" value="UniProtKB-UniRule"/>
</dbReference>
<keyword evidence="4 13" id="KW-0227">DNA damage</keyword>
<dbReference type="Pfam" id="PF21132">
    <property type="entry name" value="MFD_D3"/>
    <property type="match status" value="1"/>
</dbReference>
<evidence type="ECO:0000259" key="15">
    <source>
        <dbReference type="PROSITE" id="PS51194"/>
    </source>
</evidence>
<dbReference type="Proteomes" id="UP000094379">
    <property type="component" value="Unassembled WGS sequence"/>
</dbReference>
<dbReference type="InterPro" id="IPR036101">
    <property type="entry name" value="CarD-like/TRCF_RID_sf"/>
</dbReference>
<evidence type="ECO:0000256" key="13">
    <source>
        <dbReference type="HAMAP-Rule" id="MF_00969"/>
    </source>
</evidence>
<dbReference type="SMART" id="SM00490">
    <property type="entry name" value="HELICc"/>
    <property type="match status" value="1"/>
</dbReference>
<keyword evidence="7 13" id="KW-0067">ATP-binding</keyword>
<evidence type="ECO:0000256" key="9">
    <source>
        <dbReference type="ARBA" id="ARBA00023204"/>
    </source>
</evidence>
<evidence type="ECO:0000256" key="6">
    <source>
        <dbReference type="ARBA" id="ARBA00022806"/>
    </source>
</evidence>
<dbReference type="InterPro" id="IPR041471">
    <property type="entry name" value="UvrB_inter"/>
</dbReference>
<gene>
    <name evidence="13 16" type="primary">mfd</name>
    <name evidence="16" type="ORF">A9E74_01449</name>
</gene>
<dbReference type="PROSITE" id="PS51194">
    <property type="entry name" value="HELICASE_CTER"/>
    <property type="match status" value="1"/>
</dbReference>
<evidence type="ECO:0000313" key="17">
    <source>
        <dbReference type="Proteomes" id="UP000094379"/>
    </source>
</evidence>
<dbReference type="Gene3D" id="3.90.1150.50">
    <property type="entry name" value="Transcription-repair-coupling factor, D7 domain"/>
    <property type="match status" value="1"/>
</dbReference>
<reference evidence="16 17" key="1">
    <citation type="submission" date="2016-07" db="EMBL/GenBank/DDBJ databases">
        <title>Draft Genome Sequence of Methylophaga muralis Bur 1.</title>
        <authorList>
            <person name="Vasilenko O.V."/>
            <person name="Doronina N.V."/>
            <person name="Shmareva M.N."/>
            <person name="Tarlachkov S.V."/>
            <person name="Mustakhimov I."/>
            <person name="Trotsenko Y.A."/>
        </authorList>
    </citation>
    <scope>NUCLEOTIDE SEQUENCE [LARGE SCALE GENOMIC DNA]</scope>
    <source>
        <strain evidence="16 17">Bur 1</strain>
    </source>
</reference>
<dbReference type="AlphaFoldDB" id="A0A1E3GS81"/>
<dbReference type="InterPro" id="IPR014001">
    <property type="entry name" value="Helicase_ATP-bd"/>
</dbReference>
<dbReference type="CDD" id="cd17991">
    <property type="entry name" value="DEXHc_TRCF"/>
    <property type="match status" value="1"/>
</dbReference>
<dbReference type="SMART" id="SM00487">
    <property type="entry name" value="DEXDc"/>
    <property type="match status" value="1"/>
</dbReference>
<name>A0A1E3GS81_9GAMM</name>
<comment type="function">
    <text evidence="13">Couples transcription and DNA repair by recognizing RNA polymerase (RNAP) stalled at DNA lesions. Mediates ATP-dependent release of RNAP and its truncated transcript from the DNA, and recruitment of nucleotide excision repair machinery to the damaged site.</text>
</comment>
<dbReference type="InterPro" id="IPR047112">
    <property type="entry name" value="RecG/Mfd"/>
</dbReference>
<sequence length="1177" mass="133359">MLDAVLGQVWENNALSHFQYIKVSLLPANLLQPVLPVSAKDQLRAGQLYGSAQGLLLAKAAQQHEGPLLVVTDDVASAHRLELEIRFYLGNAELPILHFPDWETLPYDSFSPHQDIVSERLQTLHHLPDFKRGILLVPIATLMQRIAPRAFLDGNHLELKVGDQFDIEQWRLKLEKSGYRNVAQVIEHGEFAVRGAIIDLFPMGSRQPFRIDLFDDEIDTLRTFDPETQRSIDNIEQIQLLPAREFPVNDDSIALFRKQFRQYFDGDPQRSLIYREVSAGNMPGGIEFYLPLFFEETARLTDYLPDNTLLVQLNDTVHAAEQFWQEIQVRYRQHSVDPERPLLPPINVFVPVEELFSQFKQWQRLQCQNFEIDGSAGNSNYATVMPPSLPLNSKQDRPCEALHQFIDKFSGRILIAAESAGRRETLLDLLRKNQLQPKVVDNWDAFINESAPLCITVAPLEQGLLLQSENLAVIAETQLFGQQVMQRRRRSRKKRDSDAIIRNLAELTIGDAVVHEDHGVGRYLGLQTLDVGDVATEYVTLEYAKGDKLYVPVASLDLISRYSGSAPELAPLHQLGTTQWEKARRRAAEKVRDVAAELLDIYAKRAANKKPPMQSPDEQYEAFSAAFPFETTPDQQDAIDAVIADMQSETPMDRLVCGDVGFGKTEVAMRAAFLAVQSGKQVLVLVPTTLLAQQHYENFKDRFADWPIRVEVLSRFRSKKQLDDVKSAISEGTADIVIGTHKLLQQDIDPKRLGLFVLDEEHRFGVTQKEQLKKYRSQIDVLTLTATPIPRTLNMSISGIRDLSIIATAPARRLAIKTFVLQWNADKIREGMLREIKRGGQVYFLHNKVEDIDRVARELETLMPEARIAVAHGQMRERELEQVMLDFYHQRFNVLVCTTIIETGIDVPTANTIFIDRADKLGLAQLYQIRGRVGRSHHRAYAYLITPPQQAMTADAIKRLEAIESIEDLGAGFTLATHDMEIRGAGELLGDEQSGQMQEIGFTLYNELLERAVNALKSGKTPDLDNMARQTVEIDLHVPALIPSDYLPDVHTRLVLYKRIAAAADKEALRELQVEMIDRFGLLPEPVQTLFAVHELRLKAKTIGIRKIDVYDQGGRLLFDKEPQVEPMTIIQLIQKQPSRFKLDGQDKLRFTDNMPDAESRILAIDSLLDNLLKPAA</sequence>
<evidence type="ECO:0000256" key="2">
    <source>
        <dbReference type="ARBA" id="ARBA00022490"/>
    </source>
</evidence>
<dbReference type="EC" id="3.6.4.-" evidence="13"/>
<evidence type="ECO:0000256" key="4">
    <source>
        <dbReference type="ARBA" id="ARBA00022763"/>
    </source>
</evidence>
<proteinExistence type="inferred from homology"/>
<keyword evidence="3 13" id="KW-0547">Nucleotide-binding</keyword>
<comment type="similarity">
    <text evidence="11 13">In the C-terminal section; belongs to the helicase family. RecG subfamily.</text>
</comment>
<dbReference type="GO" id="GO:0016787">
    <property type="term" value="F:hydrolase activity"/>
    <property type="evidence" value="ECO:0007669"/>
    <property type="project" value="UniProtKB-KW"/>
</dbReference>
<dbReference type="HAMAP" id="MF_00969">
    <property type="entry name" value="TRCF"/>
    <property type="match status" value="1"/>
</dbReference>
<dbReference type="GO" id="GO:0005737">
    <property type="term" value="C:cytoplasm"/>
    <property type="evidence" value="ECO:0007669"/>
    <property type="project" value="UniProtKB-SubCell"/>
</dbReference>
<keyword evidence="2 13" id="KW-0963">Cytoplasm</keyword>
<dbReference type="InterPro" id="IPR048635">
    <property type="entry name" value="MFD_D3"/>
</dbReference>
<dbReference type="SUPFAM" id="SSF52540">
    <property type="entry name" value="P-loop containing nucleoside triphosphate hydrolases"/>
    <property type="match status" value="4"/>
</dbReference>
<keyword evidence="9 13" id="KW-0234">DNA repair</keyword>
<comment type="similarity">
    <text evidence="10 13">In the N-terminal section; belongs to the UvrB family.</text>
</comment>
<evidence type="ECO:0000313" key="16">
    <source>
        <dbReference type="EMBL" id="ODN66899.1"/>
    </source>
</evidence>
<dbReference type="InterPro" id="IPR011545">
    <property type="entry name" value="DEAD/DEAH_box_helicase_dom"/>
</dbReference>
<dbReference type="EMBL" id="MCRI01000012">
    <property type="protein sequence ID" value="ODN66899.1"/>
    <property type="molecule type" value="Genomic_DNA"/>
</dbReference>
<dbReference type="SMART" id="SM00982">
    <property type="entry name" value="TRCF"/>
    <property type="match status" value="1"/>
</dbReference>
<evidence type="ECO:0000256" key="7">
    <source>
        <dbReference type="ARBA" id="ARBA00022840"/>
    </source>
</evidence>
<dbReference type="InterPro" id="IPR004576">
    <property type="entry name" value="Mfd"/>
</dbReference>
<evidence type="ECO:0000256" key="12">
    <source>
        <dbReference type="ARBA" id="ARBA00070128"/>
    </source>
</evidence>
<dbReference type="Pfam" id="PF00271">
    <property type="entry name" value="Helicase_C"/>
    <property type="match status" value="1"/>
</dbReference>
<dbReference type="InterPro" id="IPR001650">
    <property type="entry name" value="Helicase_C-like"/>
</dbReference>
<evidence type="ECO:0000256" key="3">
    <source>
        <dbReference type="ARBA" id="ARBA00022741"/>
    </source>
</evidence>
<dbReference type="InterPro" id="IPR037235">
    <property type="entry name" value="TRCF-like_C_D7"/>
</dbReference>